<organism evidence="1">
    <name type="scientific">marine sediment metagenome</name>
    <dbReference type="NCBI Taxonomy" id="412755"/>
    <lineage>
        <taxon>unclassified sequences</taxon>
        <taxon>metagenomes</taxon>
        <taxon>ecological metagenomes</taxon>
    </lineage>
</organism>
<dbReference type="AlphaFoldDB" id="A0A0F9LIV8"/>
<comment type="caution">
    <text evidence="1">The sequence shown here is derived from an EMBL/GenBank/DDBJ whole genome shotgun (WGS) entry which is preliminary data.</text>
</comment>
<name>A0A0F9LIV8_9ZZZZ</name>
<dbReference type="EMBL" id="LAZR01012330">
    <property type="protein sequence ID" value="KKM27395.1"/>
    <property type="molecule type" value="Genomic_DNA"/>
</dbReference>
<feature type="non-terminal residue" evidence="1">
    <location>
        <position position="1"/>
    </location>
</feature>
<protein>
    <submittedName>
        <fullName evidence="1">Uncharacterized protein</fullName>
    </submittedName>
</protein>
<reference evidence="1" key="1">
    <citation type="journal article" date="2015" name="Nature">
        <title>Complex archaea that bridge the gap between prokaryotes and eukaryotes.</title>
        <authorList>
            <person name="Spang A."/>
            <person name="Saw J.H."/>
            <person name="Jorgensen S.L."/>
            <person name="Zaremba-Niedzwiedzka K."/>
            <person name="Martijn J."/>
            <person name="Lind A.E."/>
            <person name="van Eijk R."/>
            <person name="Schleper C."/>
            <person name="Guy L."/>
            <person name="Ettema T.J."/>
        </authorList>
    </citation>
    <scope>NUCLEOTIDE SEQUENCE</scope>
</reference>
<evidence type="ECO:0000313" key="1">
    <source>
        <dbReference type="EMBL" id="KKM27395.1"/>
    </source>
</evidence>
<accession>A0A0F9LIV8</accession>
<proteinExistence type="predicted"/>
<gene>
    <name evidence="1" type="ORF">LCGC14_1575200</name>
</gene>
<sequence>PDNYKPVECSHLIEIKTNLNGTKGNILNDMKHDFEKLRKTYKIQKFKPELHYILFIRWNIKYSNTKSKQKLIFEKLLIDINKNPKILFHLVAWPEKSWKEILLKNNELKAYLEYFD</sequence>